<feature type="coiled-coil region" evidence="1">
    <location>
        <begin position="501"/>
        <end position="532"/>
    </location>
</feature>
<organism evidence="2 3">
    <name type="scientific">Tritrichomonas musculus</name>
    <dbReference type="NCBI Taxonomy" id="1915356"/>
    <lineage>
        <taxon>Eukaryota</taxon>
        <taxon>Metamonada</taxon>
        <taxon>Parabasalia</taxon>
        <taxon>Tritrichomonadida</taxon>
        <taxon>Tritrichomonadidae</taxon>
        <taxon>Tritrichomonas</taxon>
    </lineage>
</organism>
<proteinExistence type="predicted"/>
<reference evidence="2 3" key="1">
    <citation type="submission" date="2024-04" db="EMBL/GenBank/DDBJ databases">
        <title>Tritrichomonas musculus Genome.</title>
        <authorList>
            <person name="Alves-Ferreira E."/>
            <person name="Grigg M."/>
            <person name="Lorenzi H."/>
            <person name="Galac M."/>
        </authorList>
    </citation>
    <scope>NUCLEOTIDE SEQUENCE [LARGE SCALE GENOMIC DNA]</scope>
    <source>
        <strain evidence="2 3">EAF2021</strain>
    </source>
</reference>
<feature type="coiled-coil region" evidence="1">
    <location>
        <begin position="593"/>
        <end position="655"/>
    </location>
</feature>
<keyword evidence="1" id="KW-0175">Coiled coil</keyword>
<keyword evidence="3" id="KW-1185">Reference proteome</keyword>
<evidence type="ECO:0000256" key="1">
    <source>
        <dbReference type="SAM" id="Coils"/>
    </source>
</evidence>
<name>A0ABR2HG30_9EUKA</name>
<evidence type="ECO:0000313" key="3">
    <source>
        <dbReference type="Proteomes" id="UP001470230"/>
    </source>
</evidence>
<dbReference type="Proteomes" id="UP001470230">
    <property type="component" value="Unassembled WGS sequence"/>
</dbReference>
<evidence type="ECO:0000313" key="2">
    <source>
        <dbReference type="EMBL" id="KAK8846353.1"/>
    </source>
</evidence>
<protein>
    <submittedName>
        <fullName evidence="2">Uncharacterized protein</fullName>
    </submittedName>
</protein>
<accession>A0ABR2HG30</accession>
<gene>
    <name evidence="2" type="ORF">M9Y10_020363</name>
</gene>
<feature type="coiled-coil region" evidence="1">
    <location>
        <begin position="66"/>
        <end position="129"/>
    </location>
</feature>
<comment type="caution">
    <text evidence="2">The sequence shown here is derived from an EMBL/GenBank/DDBJ whole genome shotgun (WGS) entry which is preliminary data.</text>
</comment>
<dbReference type="EMBL" id="JAPFFF010000029">
    <property type="protein sequence ID" value="KAK8846353.1"/>
    <property type="molecule type" value="Genomic_DNA"/>
</dbReference>
<sequence>MSREDEIQKKTKEFWNLQLKLNKFVGETETNLDPKLKSILKGIEIPDWFNSGIAFSPLVLAMDDYIQVLEDELVSSQEELKELYQNKKAKIKENETKYEKEIVDLHKQIDNVNNEIEQIKKDKNIKSNDQEFIQDQYQKYYETEIERCKEDIVHLQKEDQELADTIQAYLEEIEISTNQIVMACDEHKKNIQRSKVIKQQISDYALAKQIAQRSSEKILQRTEILQNAVNKLLSMKKDNDDTLLDLQKDQEDYAVIKDQYQKILLSIQTTQAKQEEVLSEMIKAVELTENSSADVQMYQFEIQMLETESERLNILIKDVEKNLNNMVSDFDKKALTYYNFVTDQINDRMNLLKSEQVKLLHEKDVIEQQIEISRQKGSVITTTVTAPDFLSSNSADHVLKLKDEFTRIIHQKEKVLKETDNIQTKIVKNKEKLLTSGHHKRKTVSKLQTRRQKIEVEISLMRSNLKAILQKNGMISEENEKVKCYINQIRKSSTFSMTQILQQKEESIQKIQALIETENKEHESNIQTVEQDISKFKLIAEHYSSEKQQNEKDHLSKSKHKNEIFQNSKQKVKYLQNIYQKNMDEMLKGQQLLKEAQDQIDFFANETNKLLKKERSQSSLMNNAKLDQVAIATDIERYREIEKKLDAEIENMKKKSFTKIDSKFDLVDDEVVSDPL</sequence>